<feature type="transmembrane region" description="Helical" evidence="1">
    <location>
        <begin position="12"/>
        <end position="31"/>
    </location>
</feature>
<name>A0ABQ3AFT2_9ACTN</name>
<keyword evidence="1" id="KW-0812">Transmembrane</keyword>
<keyword evidence="3" id="KW-1185">Reference proteome</keyword>
<dbReference type="RefSeq" id="WP_161252268.1">
    <property type="nucleotide sequence ID" value="NZ_BMUU01000009.1"/>
</dbReference>
<dbReference type="Proteomes" id="UP000600946">
    <property type="component" value="Unassembled WGS sequence"/>
</dbReference>
<dbReference type="GeneID" id="96292910"/>
<keyword evidence="1" id="KW-0472">Membrane</keyword>
<keyword evidence="1" id="KW-1133">Transmembrane helix</keyword>
<sequence>MVDTPTGSGGDGKWLIGAVGTALTVAAFFGIHNFSELKDWANGTSHTVSTSQPVPSPSVTASCTTTFLYCGKVHFSQVGPPQFEGPCHSVGNGGCPVSRVVTNTGTETGGATVNFFLDKEGDTSASESAGSVGSCTAIIPSTPKGGSVTARCTINASYQGSVSLRSAVNDPTG</sequence>
<accession>A0ABQ3AFT2</accession>
<dbReference type="EMBL" id="BMUU01000009">
    <property type="protein sequence ID" value="GGY49729.1"/>
    <property type="molecule type" value="Genomic_DNA"/>
</dbReference>
<evidence type="ECO:0000256" key="1">
    <source>
        <dbReference type="SAM" id="Phobius"/>
    </source>
</evidence>
<comment type="caution">
    <text evidence="2">The sequence shown here is derived from an EMBL/GenBank/DDBJ whole genome shotgun (WGS) entry which is preliminary data.</text>
</comment>
<protein>
    <recommendedName>
        <fullName evidence="4">CARDB domain-containing protein</fullName>
    </recommendedName>
</protein>
<organism evidence="2 3">
    <name type="scientific">Streptomyces xanthochromogenes</name>
    <dbReference type="NCBI Taxonomy" id="67384"/>
    <lineage>
        <taxon>Bacteria</taxon>
        <taxon>Bacillati</taxon>
        <taxon>Actinomycetota</taxon>
        <taxon>Actinomycetes</taxon>
        <taxon>Kitasatosporales</taxon>
        <taxon>Streptomycetaceae</taxon>
        <taxon>Streptomyces</taxon>
    </lineage>
</organism>
<evidence type="ECO:0008006" key="4">
    <source>
        <dbReference type="Google" id="ProtNLM"/>
    </source>
</evidence>
<evidence type="ECO:0000313" key="2">
    <source>
        <dbReference type="EMBL" id="GGY49729.1"/>
    </source>
</evidence>
<evidence type="ECO:0000313" key="3">
    <source>
        <dbReference type="Proteomes" id="UP000600946"/>
    </source>
</evidence>
<reference evidence="3" key="1">
    <citation type="journal article" date="2019" name="Int. J. Syst. Evol. Microbiol.">
        <title>The Global Catalogue of Microorganisms (GCM) 10K type strain sequencing project: providing services to taxonomists for standard genome sequencing and annotation.</title>
        <authorList>
            <consortium name="The Broad Institute Genomics Platform"/>
            <consortium name="The Broad Institute Genome Sequencing Center for Infectious Disease"/>
            <person name="Wu L."/>
            <person name="Ma J."/>
        </authorList>
    </citation>
    <scope>NUCLEOTIDE SEQUENCE [LARGE SCALE GENOMIC DNA]</scope>
    <source>
        <strain evidence="3">JCM 4594</strain>
    </source>
</reference>
<proteinExistence type="predicted"/>
<gene>
    <name evidence="2" type="ORF">GCM10010326_49950</name>
</gene>